<keyword evidence="13" id="KW-1185">Reference proteome</keyword>
<sequence length="223" mass="21947">MKATFFLAAAGLVAAQDFGGQPECAVSHPDPMEHIHPSNDSAQLTSIPQLKCLQENIPKAGCKLEDTACQCASDFQEKLLPIITPCLTKACEAQDLLKAQSAAAEACKEFAKTAGSGSSKPTATSAAATSGAVTVSIDTSVTGSASVPAIFSSIPEESTVVPVTPHPGNGTSTKTNGASTPTGTSGSGSGSESSASSVPTGNAAAVAGPAFGLLAALGAVLAL</sequence>
<comment type="similarity">
    <text evidence="3">Belongs to the RBT5 family.</text>
</comment>
<keyword evidence="8" id="KW-0449">Lipoprotein</keyword>
<evidence type="ECO:0000313" key="13">
    <source>
        <dbReference type="Proteomes" id="UP000530670"/>
    </source>
</evidence>
<feature type="region of interest" description="Disordered" evidence="9">
    <location>
        <begin position="158"/>
        <end position="202"/>
    </location>
</feature>
<evidence type="ECO:0000256" key="10">
    <source>
        <dbReference type="SAM" id="SignalP"/>
    </source>
</evidence>
<evidence type="ECO:0000256" key="7">
    <source>
        <dbReference type="ARBA" id="ARBA00023157"/>
    </source>
</evidence>
<evidence type="ECO:0000256" key="3">
    <source>
        <dbReference type="ARBA" id="ARBA00010031"/>
    </source>
</evidence>
<dbReference type="GO" id="GO:0098552">
    <property type="term" value="C:side of membrane"/>
    <property type="evidence" value="ECO:0007669"/>
    <property type="project" value="UniProtKB-KW"/>
</dbReference>
<dbReference type="GO" id="GO:0005576">
    <property type="term" value="C:extracellular region"/>
    <property type="evidence" value="ECO:0007669"/>
    <property type="project" value="UniProtKB-SubCell"/>
</dbReference>
<evidence type="ECO:0000256" key="2">
    <source>
        <dbReference type="ARBA" id="ARBA00004613"/>
    </source>
</evidence>
<feature type="compositionally biased region" description="Low complexity" evidence="9">
    <location>
        <begin position="177"/>
        <end position="202"/>
    </location>
</feature>
<comment type="caution">
    <text evidence="12">The sequence shown here is derived from an EMBL/GenBank/DDBJ whole genome shotgun (WGS) entry which is preliminary data.</text>
</comment>
<dbReference type="InterPro" id="IPR008427">
    <property type="entry name" value="Extracellular_membr_CFEM_dom"/>
</dbReference>
<dbReference type="GeneID" id="59300884"/>
<keyword evidence="7" id="KW-1015">Disulfide bond</keyword>
<dbReference type="OrthoDB" id="3559948at2759"/>
<dbReference type="EMBL" id="JAAQRI010000042">
    <property type="protein sequence ID" value="KAF5645726.1"/>
    <property type="molecule type" value="Genomic_DNA"/>
</dbReference>
<name>A0A8H5S848_9HYPO</name>
<comment type="subcellular location">
    <subcellularLocation>
        <location evidence="1">Membrane</location>
        <topology evidence="1">Lipid-anchor</topology>
        <topology evidence="1">GPI-anchor</topology>
    </subcellularLocation>
    <subcellularLocation>
        <location evidence="2">Secreted</location>
    </subcellularLocation>
</comment>
<keyword evidence="5" id="KW-0325">Glycoprotein</keyword>
<evidence type="ECO:0000256" key="5">
    <source>
        <dbReference type="ARBA" id="ARBA00022622"/>
    </source>
</evidence>
<dbReference type="Pfam" id="PF05730">
    <property type="entry name" value="CFEM"/>
    <property type="match status" value="1"/>
</dbReference>
<evidence type="ECO:0000259" key="11">
    <source>
        <dbReference type="Pfam" id="PF05730"/>
    </source>
</evidence>
<evidence type="ECO:0000256" key="6">
    <source>
        <dbReference type="ARBA" id="ARBA00022729"/>
    </source>
</evidence>
<proteinExistence type="inferred from homology"/>
<dbReference type="RefSeq" id="XP_037210436.1">
    <property type="nucleotide sequence ID" value="XM_037348614.1"/>
</dbReference>
<keyword evidence="6 10" id="KW-0732">Signal</keyword>
<dbReference type="Proteomes" id="UP000530670">
    <property type="component" value="Unassembled WGS sequence"/>
</dbReference>
<evidence type="ECO:0000313" key="12">
    <source>
        <dbReference type="EMBL" id="KAF5645726.1"/>
    </source>
</evidence>
<feature type="domain" description="CFEM" evidence="11">
    <location>
        <begin position="50"/>
        <end position="108"/>
    </location>
</feature>
<dbReference type="AlphaFoldDB" id="A0A8H5S848"/>
<keyword evidence="5" id="KW-0336">GPI-anchor</keyword>
<keyword evidence="4" id="KW-0964">Secreted</keyword>
<evidence type="ECO:0000256" key="4">
    <source>
        <dbReference type="ARBA" id="ARBA00022525"/>
    </source>
</evidence>
<evidence type="ECO:0000256" key="1">
    <source>
        <dbReference type="ARBA" id="ARBA00004589"/>
    </source>
</evidence>
<gene>
    <name evidence="12" type="ORF">FTJAE_2422</name>
</gene>
<evidence type="ECO:0000256" key="9">
    <source>
        <dbReference type="SAM" id="MobiDB-lite"/>
    </source>
</evidence>
<keyword evidence="5" id="KW-0472">Membrane</keyword>
<organism evidence="12 13">
    <name type="scientific">Fusarium tjaetaba</name>
    <dbReference type="NCBI Taxonomy" id="1567544"/>
    <lineage>
        <taxon>Eukaryota</taxon>
        <taxon>Fungi</taxon>
        <taxon>Dikarya</taxon>
        <taxon>Ascomycota</taxon>
        <taxon>Pezizomycotina</taxon>
        <taxon>Sordariomycetes</taxon>
        <taxon>Hypocreomycetidae</taxon>
        <taxon>Hypocreales</taxon>
        <taxon>Nectriaceae</taxon>
        <taxon>Fusarium</taxon>
        <taxon>Fusarium fujikuroi species complex</taxon>
    </lineage>
</organism>
<evidence type="ECO:0000256" key="8">
    <source>
        <dbReference type="ARBA" id="ARBA00023288"/>
    </source>
</evidence>
<reference evidence="12 13" key="1">
    <citation type="submission" date="2020-05" db="EMBL/GenBank/DDBJ databases">
        <title>Identification and distribution of gene clusters putatively required for synthesis of sphingolipid metabolism inhibitors in phylogenetically diverse species of the filamentous fungus Fusarium.</title>
        <authorList>
            <person name="Kim H.-S."/>
            <person name="Busman M."/>
            <person name="Brown D.W."/>
            <person name="Divon H."/>
            <person name="Uhlig S."/>
            <person name="Proctor R.H."/>
        </authorList>
    </citation>
    <scope>NUCLEOTIDE SEQUENCE [LARGE SCALE GENOMIC DNA]</scope>
    <source>
        <strain evidence="12 13">NRRL 66243</strain>
    </source>
</reference>
<feature type="chain" id="PRO_5034509405" evidence="10">
    <location>
        <begin position="16"/>
        <end position="223"/>
    </location>
</feature>
<accession>A0A8H5S848</accession>
<protein>
    <submittedName>
        <fullName evidence="12">Cell wall protein</fullName>
    </submittedName>
</protein>
<feature type="signal peptide" evidence="10">
    <location>
        <begin position="1"/>
        <end position="15"/>
    </location>
</feature>